<dbReference type="OrthoDB" id="10677738at2759"/>
<dbReference type="CDD" id="cd00063">
    <property type="entry name" value="FN3"/>
    <property type="match status" value="2"/>
</dbReference>
<name>A0A2G8LD34_STIJA</name>
<dbReference type="AlphaFoldDB" id="A0A2G8LD34"/>
<evidence type="ECO:0000313" key="3">
    <source>
        <dbReference type="Proteomes" id="UP000230750"/>
    </source>
</evidence>
<gene>
    <name evidence="2" type="ORF">BSL78_04902</name>
</gene>
<dbReference type="PANTHER" id="PTHR26391">
    <property type="entry name" value="INACTIVE TYROSINE-PROTEIN KINASE 7"/>
    <property type="match status" value="1"/>
</dbReference>
<dbReference type="InterPro" id="IPR036116">
    <property type="entry name" value="FN3_sf"/>
</dbReference>
<dbReference type="Proteomes" id="UP000230750">
    <property type="component" value="Unassembled WGS sequence"/>
</dbReference>
<sequence length="288" mass="32171">MENCQTRSPDFISASNTTITISWTAWNDISDVGDPPVISYVPYYRTNEEEGWIFTDSVQANGMPTLSFTFSDLKPDTLYQFSVAAVREGPFGEGPKSSFESARTIVQLFSCNINLMKQVRSGQIQAWRVPSLAPLNVQAAIVEMGSTNVNISWKVPDIQCNTGIKQFLLYFNDLETPNMVEKRYIDANISWYIQKGLESGKNYSFQLTLTTEGGEGPLSEKGEDAVVSVPEGSITEDEDSGEGGSDHQQESYRSKIIFPYSFNVPKILIRCEHSLCTFSKVIFGKMPR</sequence>
<dbReference type="Gene3D" id="2.60.40.10">
    <property type="entry name" value="Immunoglobulins"/>
    <property type="match status" value="2"/>
</dbReference>
<dbReference type="STRING" id="307972.A0A2G8LD34"/>
<dbReference type="InterPro" id="IPR013783">
    <property type="entry name" value="Ig-like_fold"/>
</dbReference>
<evidence type="ECO:0000259" key="1">
    <source>
        <dbReference type="PROSITE" id="PS50853"/>
    </source>
</evidence>
<dbReference type="EMBL" id="MRZV01000120">
    <property type="protein sequence ID" value="PIK58178.1"/>
    <property type="molecule type" value="Genomic_DNA"/>
</dbReference>
<protein>
    <submittedName>
        <fullName evidence="2">Putative receptor-type tyrosine-protein phosphatase mu-like</fullName>
    </submittedName>
</protein>
<organism evidence="2 3">
    <name type="scientific">Stichopus japonicus</name>
    <name type="common">Sea cucumber</name>
    <dbReference type="NCBI Taxonomy" id="307972"/>
    <lineage>
        <taxon>Eukaryota</taxon>
        <taxon>Metazoa</taxon>
        <taxon>Echinodermata</taxon>
        <taxon>Eleutherozoa</taxon>
        <taxon>Echinozoa</taxon>
        <taxon>Holothuroidea</taxon>
        <taxon>Aspidochirotacea</taxon>
        <taxon>Aspidochirotida</taxon>
        <taxon>Stichopodidae</taxon>
        <taxon>Apostichopus</taxon>
    </lineage>
</organism>
<dbReference type="SMART" id="SM00060">
    <property type="entry name" value="FN3"/>
    <property type="match status" value="2"/>
</dbReference>
<keyword evidence="2" id="KW-0675">Receptor</keyword>
<feature type="domain" description="Fibronectin type-III" evidence="1">
    <location>
        <begin position="5"/>
        <end position="107"/>
    </location>
</feature>
<accession>A0A2G8LD34</accession>
<comment type="caution">
    <text evidence="2">The sequence shown here is derived from an EMBL/GenBank/DDBJ whole genome shotgun (WGS) entry which is preliminary data.</text>
</comment>
<dbReference type="PROSITE" id="PS50853">
    <property type="entry name" value="FN3"/>
    <property type="match status" value="2"/>
</dbReference>
<feature type="domain" description="Fibronectin type-III" evidence="1">
    <location>
        <begin position="133"/>
        <end position="232"/>
    </location>
</feature>
<dbReference type="SUPFAM" id="SSF49265">
    <property type="entry name" value="Fibronectin type III"/>
    <property type="match status" value="1"/>
</dbReference>
<evidence type="ECO:0000313" key="2">
    <source>
        <dbReference type="EMBL" id="PIK58178.1"/>
    </source>
</evidence>
<dbReference type="PANTHER" id="PTHR26391:SF18">
    <property type="entry name" value="PROTEIN KINASE RECEPTOR TIE-1, PUTATIVE-RELATED"/>
    <property type="match status" value="1"/>
</dbReference>
<reference evidence="2 3" key="1">
    <citation type="journal article" date="2017" name="PLoS Biol.">
        <title>The sea cucumber genome provides insights into morphological evolution and visceral regeneration.</title>
        <authorList>
            <person name="Zhang X."/>
            <person name="Sun L."/>
            <person name="Yuan J."/>
            <person name="Sun Y."/>
            <person name="Gao Y."/>
            <person name="Zhang L."/>
            <person name="Li S."/>
            <person name="Dai H."/>
            <person name="Hamel J.F."/>
            <person name="Liu C."/>
            <person name="Yu Y."/>
            <person name="Liu S."/>
            <person name="Lin W."/>
            <person name="Guo K."/>
            <person name="Jin S."/>
            <person name="Xu P."/>
            <person name="Storey K.B."/>
            <person name="Huan P."/>
            <person name="Zhang T."/>
            <person name="Zhou Y."/>
            <person name="Zhang J."/>
            <person name="Lin C."/>
            <person name="Li X."/>
            <person name="Xing L."/>
            <person name="Huo D."/>
            <person name="Sun M."/>
            <person name="Wang L."/>
            <person name="Mercier A."/>
            <person name="Li F."/>
            <person name="Yang H."/>
            <person name="Xiang J."/>
        </authorList>
    </citation>
    <scope>NUCLEOTIDE SEQUENCE [LARGE SCALE GENOMIC DNA]</scope>
    <source>
        <strain evidence="2">Shaxun</strain>
        <tissue evidence="2">Muscle</tissue>
    </source>
</reference>
<dbReference type="Pfam" id="PF00041">
    <property type="entry name" value="fn3"/>
    <property type="match status" value="2"/>
</dbReference>
<keyword evidence="3" id="KW-1185">Reference proteome</keyword>
<proteinExistence type="predicted"/>
<dbReference type="InterPro" id="IPR003961">
    <property type="entry name" value="FN3_dom"/>
</dbReference>